<sequence length="101" mass="11090">MKDIVKTSVKGLFLLITGIVSLSVLNVWASSSAQITFVGRVVEEPCDFSSNNRVVTLTCSHNNRQPLVTQVPINQATEQPQQLGNGNMVSFNWVDKSRSLV</sequence>
<dbReference type="RefSeq" id="WP_134531483.1">
    <property type="nucleotide sequence ID" value="NZ_CAADJA010000002.1"/>
</dbReference>
<evidence type="ECO:0000313" key="2">
    <source>
        <dbReference type="Proteomes" id="UP000373449"/>
    </source>
</evidence>
<gene>
    <name evidence="1" type="ORF">NCTC12282_05475</name>
</gene>
<reference evidence="1 2" key="1">
    <citation type="submission" date="2019-03" db="EMBL/GenBank/DDBJ databases">
        <authorList>
            <consortium name="Pathogen Informatics"/>
        </authorList>
    </citation>
    <scope>NUCLEOTIDE SEQUENCE [LARGE SCALE GENOMIC DNA]</scope>
    <source>
        <strain evidence="1 2">NCTC12282</strain>
    </source>
</reference>
<organism evidence="1 2">
    <name type="scientific">Budvicia aquatica</name>
    <dbReference type="NCBI Taxonomy" id="82979"/>
    <lineage>
        <taxon>Bacteria</taxon>
        <taxon>Pseudomonadati</taxon>
        <taxon>Pseudomonadota</taxon>
        <taxon>Gammaproteobacteria</taxon>
        <taxon>Enterobacterales</taxon>
        <taxon>Budviciaceae</taxon>
        <taxon>Budvicia</taxon>
    </lineage>
</organism>
<dbReference type="AlphaFoldDB" id="A0A484ZTV3"/>
<dbReference type="Proteomes" id="UP000373449">
    <property type="component" value="Unassembled WGS sequence"/>
</dbReference>
<accession>A0A484ZTV3</accession>
<dbReference type="EMBL" id="CAADJA010000002">
    <property type="protein sequence ID" value="VFS51824.1"/>
    <property type="molecule type" value="Genomic_DNA"/>
</dbReference>
<name>A0A484ZTV3_9GAMM</name>
<protein>
    <recommendedName>
        <fullName evidence="3">Type 1 fimbrial protein</fullName>
    </recommendedName>
</protein>
<proteinExistence type="predicted"/>
<evidence type="ECO:0008006" key="3">
    <source>
        <dbReference type="Google" id="ProtNLM"/>
    </source>
</evidence>
<evidence type="ECO:0000313" key="1">
    <source>
        <dbReference type="EMBL" id="VFS51824.1"/>
    </source>
</evidence>